<dbReference type="EMBL" id="PGEM01000016">
    <property type="protein sequence ID" value="PPJ64887.1"/>
    <property type="molecule type" value="Genomic_DNA"/>
</dbReference>
<name>A0A2S6CYV1_9CYAN</name>
<accession>A0A2S6CYV1</accession>
<proteinExistence type="predicted"/>
<evidence type="ECO:0000313" key="2">
    <source>
        <dbReference type="Proteomes" id="UP000239589"/>
    </source>
</evidence>
<gene>
    <name evidence="1" type="ORF">CUN59_02355</name>
</gene>
<dbReference type="AlphaFoldDB" id="A0A2S6CYV1"/>
<protein>
    <submittedName>
        <fullName evidence="1">Uncharacterized protein</fullName>
    </submittedName>
</protein>
<evidence type="ECO:0000313" key="1">
    <source>
        <dbReference type="EMBL" id="PPJ64887.1"/>
    </source>
</evidence>
<keyword evidence="2" id="KW-1185">Reference proteome</keyword>
<organism evidence="1 2">
    <name type="scientific">Cuspidothrix issatschenkoi CHARLIE-1</name>
    <dbReference type="NCBI Taxonomy" id="2052836"/>
    <lineage>
        <taxon>Bacteria</taxon>
        <taxon>Bacillati</taxon>
        <taxon>Cyanobacteriota</taxon>
        <taxon>Cyanophyceae</taxon>
        <taxon>Nostocales</taxon>
        <taxon>Aphanizomenonaceae</taxon>
        <taxon>Cuspidothrix</taxon>
    </lineage>
</organism>
<reference evidence="1 2" key="1">
    <citation type="submission" date="2018-02" db="EMBL/GenBank/DDBJ databases">
        <title>Discovery of a pederin family compound in a non-symbiotic bloom-forming cyanobacterium.</title>
        <authorList>
            <person name="Kust A."/>
            <person name="Mares J."/>
            <person name="Jokela J."/>
            <person name="Urajova P."/>
            <person name="Hajek J."/>
            <person name="Saurav K."/>
            <person name="Voracova K."/>
            <person name="Fewer D.P."/>
            <person name="Haapaniemi E."/>
            <person name="Permi P."/>
            <person name="Rehakova K."/>
            <person name="Sivonen K."/>
            <person name="Hrouzek P."/>
        </authorList>
    </citation>
    <scope>NUCLEOTIDE SEQUENCE [LARGE SCALE GENOMIC DNA]</scope>
    <source>
        <strain evidence="1 2">CHARLIE-1</strain>
    </source>
</reference>
<sequence length="66" mass="7733">MAIYWLFIGYLLPVYIVTNQDNHRLKDVQDNLFCLLKDDKNRLNNNIISLNSDTNRKLNNNNPGNP</sequence>
<dbReference type="Proteomes" id="UP000239589">
    <property type="component" value="Unassembled WGS sequence"/>
</dbReference>
<comment type="caution">
    <text evidence="1">The sequence shown here is derived from an EMBL/GenBank/DDBJ whole genome shotgun (WGS) entry which is preliminary data.</text>
</comment>